<sequence>MINQFYLNCYSRLGISISLSFITNFSALAQVTSDQTSGTQIIDIGLGSYISGGTTVGNTNLFHSFSSFSIPNDGGAIFLNDSTISNIFTRVTGGTTSNIQGLIYAQGAANLFLMNPNGIIFGKNAQLNIGGSFVATTANAIQFPGGAEFSLTSPVTPNNSLLSVNPTAFLFNQIANQGANSIENRAILAVPNNKSLILLGGRISPTPESTGQILINGGQIEALDGRVEIGGLTAPGIVGLNVDDNNLSLTFPDGVAKTDISLVNQSVAIAVGASGGDIVVNANNLNLENSSYFFTGINSNQGTSDTKAGDIVVNASGVVTLNEDSVFGNIALGIGDSGNINISARSLNINSSSIQATATEGNSGVVNLVVEDTVALFGRNANSYGSLISSAVQPRASAQQIFSETLTYGKSGGINIQARNLLLTDASSINGGNILGEDSGDIKIQAFDSINLNNYASIISTTINKNAIPGNLSITTSYLNLENQSQISSGTFGGNGGDININARNISLDNSFITASANSLPEIISNVGNAGNINIQTEKITLTNSGSISSVSGEPEPGRIIGRGGDINITATDSIEIDFKGSPDFITGITTTTFSGSRAGNITLETKNLLVKNGGSIAAEAVNNLGGNAGNITINASDSIDLISSKPNFRSFISTVVQPFKDNIVAVGNGGDIAINTKRLQLTNGIISAGTFGKGNAGDILITSNDGVIVDNGIVDSRVVAGGVGNAGDIKIQTRKLTLTNGGGISTLIAQAEGNLPGGQGKGGSIRIDAADVVTISGTDANGNRSAILTETQRGALGQGGDIVVNTDYFRLTDNGLVSAGTGNSSNGGNINVNARVFEVSNGGILNTGTVGSGKSGDITINAVDSITISTNSNNLTGLFAGTSSTGNGGTIFLSTTNFNLFTNDFNLPNEFAVVSTGGNARGVAGNINITAKENFRANNSLVNAQSEQAGGGSINITAKNIRLLNNSDIRTDLSTGEGSGGNITLNANTIIALEDSDILAFAPEGQGGNITFNTRALLTSPLYRPTQTSTDANSLQSLNNNNRADINASGAISGNIIGVPDITFIQNSLTELQFNPIDTNALIANSCIARSPKQEGNFLITGVGGLPTRPGNASASSYPTSDVENITNDDTTRQWKKGDLIVEPQGVYRLANGQLIMSKKCD</sequence>
<dbReference type="Proteomes" id="UP000606396">
    <property type="component" value="Unassembled WGS sequence"/>
</dbReference>
<dbReference type="NCBIfam" id="TIGR01901">
    <property type="entry name" value="adhes_NPXG"/>
    <property type="match status" value="1"/>
</dbReference>
<dbReference type="Pfam" id="PF05860">
    <property type="entry name" value="TPS"/>
    <property type="match status" value="1"/>
</dbReference>
<organism evidence="3 4">
    <name type="scientific">Nostoc punctiforme FACHB-252</name>
    <dbReference type="NCBI Taxonomy" id="1357509"/>
    <lineage>
        <taxon>Bacteria</taxon>
        <taxon>Bacillati</taxon>
        <taxon>Cyanobacteriota</taxon>
        <taxon>Cyanophyceae</taxon>
        <taxon>Nostocales</taxon>
        <taxon>Nostocaceae</taxon>
        <taxon>Nostoc</taxon>
    </lineage>
</organism>
<feature type="chain" id="PRO_5046383559" evidence="1">
    <location>
        <begin position="30"/>
        <end position="1163"/>
    </location>
</feature>
<feature type="signal peptide" evidence="1">
    <location>
        <begin position="1"/>
        <end position="29"/>
    </location>
</feature>
<evidence type="ECO:0000256" key="1">
    <source>
        <dbReference type="SAM" id="SignalP"/>
    </source>
</evidence>
<dbReference type="InterPro" id="IPR012334">
    <property type="entry name" value="Pectin_lyas_fold"/>
</dbReference>
<evidence type="ECO:0000313" key="4">
    <source>
        <dbReference type="Proteomes" id="UP000606396"/>
    </source>
</evidence>
<reference evidence="3 4" key="1">
    <citation type="journal article" date="2020" name="ISME J.">
        <title>Comparative genomics reveals insights into cyanobacterial evolution and habitat adaptation.</title>
        <authorList>
            <person name="Chen M.Y."/>
            <person name="Teng W.K."/>
            <person name="Zhao L."/>
            <person name="Hu C.X."/>
            <person name="Zhou Y.K."/>
            <person name="Han B.P."/>
            <person name="Song L.R."/>
            <person name="Shu W.S."/>
        </authorList>
    </citation>
    <scope>NUCLEOTIDE SEQUENCE [LARGE SCALE GENOMIC DNA]</scope>
    <source>
        <strain evidence="3 4">FACHB-252</strain>
    </source>
</reference>
<comment type="caution">
    <text evidence="3">The sequence shown here is derived from an EMBL/GenBank/DDBJ whole genome shotgun (WGS) entry which is preliminary data.</text>
</comment>
<dbReference type="InterPro" id="IPR008638">
    <property type="entry name" value="FhaB/CdiA-like_TPS"/>
</dbReference>
<name>A0ABR8HC52_NOSPU</name>
<proteinExistence type="predicted"/>
<keyword evidence="4" id="KW-1185">Reference proteome</keyword>
<dbReference type="SUPFAM" id="SSF51126">
    <property type="entry name" value="Pectin lyase-like"/>
    <property type="match status" value="5"/>
</dbReference>
<accession>A0ABR8HC52</accession>
<evidence type="ECO:0000259" key="2">
    <source>
        <dbReference type="SMART" id="SM00912"/>
    </source>
</evidence>
<keyword evidence="1" id="KW-0732">Signal</keyword>
<protein>
    <submittedName>
        <fullName evidence="3">Filamentous hemagglutinin N-terminal domain-containing protein</fullName>
    </submittedName>
</protein>
<dbReference type="Gene3D" id="2.160.20.10">
    <property type="entry name" value="Single-stranded right-handed beta-helix, Pectin lyase-like"/>
    <property type="match status" value="4"/>
</dbReference>
<dbReference type="RefSeq" id="WP_190950568.1">
    <property type="nucleotide sequence ID" value="NZ_JACJTC010000013.1"/>
</dbReference>
<dbReference type="EMBL" id="JACJTC010000013">
    <property type="protein sequence ID" value="MBD2613226.1"/>
    <property type="molecule type" value="Genomic_DNA"/>
</dbReference>
<feature type="domain" description="Filamentous haemagglutinin FhaB/tRNA nuclease CdiA-like TPS" evidence="2">
    <location>
        <begin position="32"/>
        <end position="144"/>
    </location>
</feature>
<dbReference type="SMART" id="SM00912">
    <property type="entry name" value="Haemagg_act"/>
    <property type="match status" value="1"/>
</dbReference>
<gene>
    <name evidence="3" type="ORF">H6G94_18450</name>
</gene>
<dbReference type="InterPro" id="IPR011050">
    <property type="entry name" value="Pectin_lyase_fold/virulence"/>
</dbReference>
<evidence type="ECO:0000313" key="3">
    <source>
        <dbReference type="EMBL" id="MBD2613226.1"/>
    </source>
</evidence>